<organism evidence="4 5">
    <name type="scientific">Hibiscus sabdariffa</name>
    <name type="common">roselle</name>
    <dbReference type="NCBI Taxonomy" id="183260"/>
    <lineage>
        <taxon>Eukaryota</taxon>
        <taxon>Viridiplantae</taxon>
        <taxon>Streptophyta</taxon>
        <taxon>Embryophyta</taxon>
        <taxon>Tracheophyta</taxon>
        <taxon>Spermatophyta</taxon>
        <taxon>Magnoliopsida</taxon>
        <taxon>eudicotyledons</taxon>
        <taxon>Gunneridae</taxon>
        <taxon>Pentapetalae</taxon>
        <taxon>rosids</taxon>
        <taxon>malvids</taxon>
        <taxon>Malvales</taxon>
        <taxon>Malvaceae</taxon>
        <taxon>Malvoideae</taxon>
        <taxon>Hibiscus</taxon>
    </lineage>
</organism>
<keyword evidence="5" id="KW-1185">Reference proteome</keyword>
<dbReference type="InterPro" id="IPR002885">
    <property type="entry name" value="PPR_rpt"/>
</dbReference>
<feature type="repeat" description="PPR" evidence="3">
    <location>
        <begin position="389"/>
        <end position="423"/>
    </location>
</feature>
<dbReference type="Pfam" id="PF13041">
    <property type="entry name" value="PPR_2"/>
    <property type="match status" value="1"/>
</dbReference>
<dbReference type="EMBL" id="JBBPBN010000022">
    <property type="protein sequence ID" value="KAK9011878.1"/>
    <property type="molecule type" value="Genomic_DNA"/>
</dbReference>
<evidence type="ECO:0000313" key="5">
    <source>
        <dbReference type="Proteomes" id="UP001396334"/>
    </source>
</evidence>
<comment type="caution">
    <text evidence="4">The sequence shown here is derived from an EMBL/GenBank/DDBJ whole genome shotgun (WGS) entry which is preliminary data.</text>
</comment>
<evidence type="ECO:0000256" key="2">
    <source>
        <dbReference type="ARBA" id="ARBA00022737"/>
    </source>
</evidence>
<name>A0ABR2RG13_9ROSI</name>
<dbReference type="PANTHER" id="PTHR47933">
    <property type="entry name" value="PENTATRICOPEPTIDE REPEAT-CONTAINING PROTEIN 1, MITOCHONDRIAL"/>
    <property type="match status" value="1"/>
</dbReference>
<evidence type="ECO:0008006" key="6">
    <source>
        <dbReference type="Google" id="ProtNLM"/>
    </source>
</evidence>
<evidence type="ECO:0000256" key="1">
    <source>
        <dbReference type="ARBA" id="ARBA00007626"/>
    </source>
</evidence>
<proteinExistence type="inferred from homology"/>
<dbReference type="PROSITE" id="PS51375">
    <property type="entry name" value="PPR"/>
    <property type="match status" value="4"/>
</dbReference>
<dbReference type="PANTHER" id="PTHR47933:SF14">
    <property type="entry name" value="PENTATRICOPEPTIDE REPEAT (PPR) SUPERFAMILY PROTEIN"/>
    <property type="match status" value="1"/>
</dbReference>
<accession>A0ABR2RG13</accession>
<reference evidence="4 5" key="1">
    <citation type="journal article" date="2024" name="G3 (Bethesda)">
        <title>Genome assembly of Hibiscus sabdariffa L. provides insights into metabolisms of medicinal natural products.</title>
        <authorList>
            <person name="Kim T."/>
        </authorList>
    </citation>
    <scope>NUCLEOTIDE SEQUENCE [LARGE SCALE GENOMIC DNA]</scope>
    <source>
        <strain evidence="4">TK-2024</strain>
        <tissue evidence="4">Old leaves</tissue>
    </source>
</reference>
<comment type="similarity">
    <text evidence="1">Belongs to the PPR family. P subfamily.</text>
</comment>
<dbReference type="Pfam" id="PF01535">
    <property type="entry name" value="PPR"/>
    <property type="match status" value="1"/>
</dbReference>
<dbReference type="NCBIfam" id="TIGR00756">
    <property type="entry name" value="PPR"/>
    <property type="match status" value="2"/>
</dbReference>
<feature type="repeat" description="PPR" evidence="3">
    <location>
        <begin position="284"/>
        <end position="318"/>
    </location>
</feature>
<gene>
    <name evidence="4" type="ORF">V6N11_039953</name>
</gene>
<sequence length="529" mass="59913">MSMVDFFPLPAAEAFSTFVHLLEAAPEALSHLSAFSLNRMEVIAENQSSKLPTKSQNQSLSIPDNLQPQRFPTHLDAPDISPAVRNLCELLTHVSPHDLESALSSSGIIPTSDDIQQVISFSYNQPSSAIKFFRWAGRFSKPSAYAWNLIVDLLGKNQSFESMWDAMRSMKQEGLLSVATFVCVFDNYCSVHRFSEATMSFDVMERYGVEQDVVAVNSLLSAICREDNQMSVAVEFFDKIKMKIPPDEDTFAILLEGWEKEGNLAKAKNTFGEMIVKVGWSPKNISAYDAFLTTLVHGSHVDEALKFLHVMKKNDCLPGLKFFSNTLDILVKQNDSTHVIPLWDTMVDGGLLPNLIMYNALIGVLCNNNDVHNAFRFLDEMVFHGAFPDSSTYNMIFLCLVRNKSVSEVGKFFVEMIKNEWPPSSSNSAAAIKMLLENDDPEMAIDMWNYMVENCVSTPDESANELLIGLCNLGRLVEVKRFAETMLDRRIKIFDLTMDKLKNEFYRKGRSFRDKYDSLSRRWKDMKKS</sequence>
<dbReference type="Pfam" id="PF13812">
    <property type="entry name" value="PPR_3"/>
    <property type="match status" value="1"/>
</dbReference>
<dbReference type="Proteomes" id="UP001396334">
    <property type="component" value="Unassembled WGS sequence"/>
</dbReference>
<evidence type="ECO:0000313" key="4">
    <source>
        <dbReference type="EMBL" id="KAK9011878.1"/>
    </source>
</evidence>
<evidence type="ECO:0000256" key="3">
    <source>
        <dbReference type="PROSITE-ProRule" id="PRU00708"/>
    </source>
</evidence>
<dbReference type="InterPro" id="IPR011990">
    <property type="entry name" value="TPR-like_helical_dom_sf"/>
</dbReference>
<dbReference type="Gene3D" id="1.25.40.10">
    <property type="entry name" value="Tetratricopeptide repeat domain"/>
    <property type="match status" value="3"/>
</dbReference>
<protein>
    <recommendedName>
        <fullName evidence="6">Pentatricopeptide repeat-containing protein</fullName>
    </recommendedName>
</protein>
<dbReference type="InterPro" id="IPR051240">
    <property type="entry name" value="Mito_RNA-Proc/Resp"/>
</dbReference>
<feature type="repeat" description="PPR" evidence="3">
    <location>
        <begin position="354"/>
        <end position="388"/>
    </location>
</feature>
<feature type="repeat" description="PPR" evidence="3">
    <location>
        <begin position="247"/>
        <end position="282"/>
    </location>
</feature>
<keyword evidence="2" id="KW-0677">Repeat</keyword>